<dbReference type="Pfam" id="PF21445">
    <property type="entry name" value="ADDB_N"/>
    <property type="match status" value="1"/>
</dbReference>
<evidence type="ECO:0000256" key="5">
    <source>
        <dbReference type="ARBA" id="ARBA00022806"/>
    </source>
</evidence>
<keyword evidence="2 10" id="KW-0547">Nucleotide-binding</keyword>
<dbReference type="PANTHER" id="PTHR30591">
    <property type="entry name" value="RECBCD ENZYME SUBUNIT RECC"/>
    <property type="match status" value="1"/>
</dbReference>
<gene>
    <name evidence="10" type="primary">rexB</name>
    <name evidence="13" type="ORF">U725_02685</name>
</gene>
<dbReference type="SUPFAM" id="SSF52540">
    <property type="entry name" value="P-loop containing nucleoside triphosphate hydrolases"/>
    <property type="match status" value="1"/>
</dbReference>
<dbReference type="EC" id="3.1.-.-" evidence="10"/>
<dbReference type="Gene3D" id="3.40.50.300">
    <property type="entry name" value="P-loop containing nucleotide triphosphate hydrolases"/>
    <property type="match status" value="3"/>
</dbReference>
<evidence type="ECO:0000259" key="12">
    <source>
        <dbReference type="Pfam" id="PF21445"/>
    </source>
</evidence>
<protein>
    <recommendedName>
        <fullName evidence="10">ATP-dependent helicase/deoxyribonuclease subunit B</fullName>
        <ecNumber evidence="10">3.1.-.-</ecNumber>
    </recommendedName>
    <alternativeName>
        <fullName evidence="10">ATP-dependent helicase/nuclease subunit RexB</fullName>
    </alternativeName>
</protein>
<evidence type="ECO:0000256" key="4">
    <source>
        <dbReference type="ARBA" id="ARBA00022801"/>
    </source>
</evidence>
<evidence type="ECO:0000256" key="6">
    <source>
        <dbReference type="ARBA" id="ARBA00022839"/>
    </source>
</evidence>
<sequence length="1099" mass="127227">MEILYTEITQDLTEGLLEIALEELEKNRKVYYIVPSSMSFEKEKEILERLAKGSDTAVFDLLVTRFKQLPYYFDKREKATMKTELGTVGLSMLFRRVLRSFKKDEIPLYFSLQDSAGFLEMLIQLRAELLTANLSVENLPDNPKNQELKKILAKFEAELSVEYANYSEFGDFTNRLVDGEFDQQLKDVTIIIDGYTRFSAEEELFIESIQEKVARFVVGTYSDENSLTAGSETIYVGTSQMITRFRNKFPVELRKIASSAVNEVYSKLTRILDLDSRFVITDEKIELKAEDEKYFRIWEAENQKVEIERVAKEIRQKIIQGAFFKDFTVLVGDPAAYEITLKEVFDLYEIPFFYAQEESMSQHPLVIFFESLFAIKKNNYRTDDVVNLLKSKVYTDANLDEEVIDYFEYYVQKYKISGRKKFTEEFIESEFSQIELVNEMREKLLGSESPLQVFLGNNRKKTGKKWVSDLQGLLENGNVMTNMNAYFSAAELQNEHQMADKHEQVWQMLISTLNEFLAVFSDEKLKSVEFLDILLAGLKNAKYRQIPANVDVVNVKDYELVEPKTNKYIYAIGLSQTNFPRIKKNSTLLSDEERLEINQTTDENQFIEQLNVANYQKNQFTVLSLINSAKESLVLSMPQIMANEQGEFSPVFQLFLKDADEKILQKIQGVNLFESLEHIGNSRSVIAMIGQIERELVESEETSEDKRVFWSSIFRILVKSNADFQKILLDLAKDIDTVNLAPDTLEQIYGDKIYASVSSFERFYNCEYQYFLENTLSLETFENIDINSKIVGNFFHEVFEKVMKETDLSAENFDEKLTLVLQEVDKNYSRYFTQDATARFTWSNLEEIVRQTATVLKATVSTDELKTLLTESSFGLPKSELGNFSVDDIYLRGRIDRLDQLSTDYLGAIDYKSSAHSFKLQEAYDGLSLQFMTYLDVIKQAFPNQKIWGALYLQFKNQPINLSEINQLSEIANILKESMRYEGLVLEDAAEQIKGIENIALKKTNIYNEEEFEQLLKLNEEHYRAAGQRLKKGKIAINPIMKRSEGIDQSGNVRGCRYCPLKSICRFEANIHMNEHSREIGQKSQAEILAELKGEERDE</sequence>
<evidence type="ECO:0000313" key="13">
    <source>
        <dbReference type="EMBL" id="KEY61199.1"/>
    </source>
</evidence>
<feature type="domain" description="PD-(D/E)XK endonuclease-like" evidence="11">
    <location>
        <begin position="755"/>
        <end position="1066"/>
    </location>
</feature>
<dbReference type="GO" id="GO:0005524">
    <property type="term" value="F:ATP binding"/>
    <property type="evidence" value="ECO:0007669"/>
    <property type="project" value="UniProtKB-UniRule"/>
</dbReference>
<comment type="cofactor">
    <cofactor evidence="10">
        <name>Mg(2+)</name>
        <dbReference type="ChEBI" id="CHEBI:18420"/>
    </cofactor>
</comment>
<keyword evidence="6 10" id="KW-0269">Exonuclease</keyword>
<dbReference type="EMBL" id="AZSI01000213">
    <property type="protein sequence ID" value="KEY61199.1"/>
    <property type="molecule type" value="Genomic_DNA"/>
</dbReference>
<comment type="miscellaneous">
    <text evidence="10">Despite having helicase-like domains, this subunit does not have helicase activity.</text>
</comment>
<dbReference type="HAMAP" id="MF_01453">
    <property type="entry name" value="AddB_type2"/>
    <property type="match status" value="1"/>
</dbReference>
<name>A0A084A7C0_LACLC</name>
<evidence type="ECO:0000256" key="8">
    <source>
        <dbReference type="ARBA" id="ARBA00023125"/>
    </source>
</evidence>
<feature type="domain" description="ATP-dependent helicase/deoxyribonuclease subunit B N-terminal" evidence="12">
    <location>
        <begin position="21"/>
        <end position="245"/>
    </location>
</feature>
<keyword evidence="9 10" id="KW-0234">DNA repair</keyword>
<dbReference type="AlphaFoldDB" id="A0A084A7C0"/>
<reference evidence="13 14" key="1">
    <citation type="submission" date="2014-06" db="EMBL/GenBank/DDBJ databases">
        <title>Draft genome sequence of the putrescine producing strain Lactococcus lactis subsp cremoris GE214.</title>
        <authorList>
            <person name="Ladero V."/>
            <person name="Linares D.M."/>
            <person name="del Rio B."/>
            <person name="Mayo B."/>
            <person name="Martin M.C."/>
            <person name="Fernandez M."/>
            <person name="Alvarez M.A."/>
        </authorList>
    </citation>
    <scope>NUCLEOTIDE SEQUENCE [LARGE SCALE GENOMIC DNA]</scope>
    <source>
        <strain evidence="13 14">GE214</strain>
    </source>
</reference>
<comment type="function">
    <text evidence="10">The heterodimer acts as both an ATP-dependent DNA helicase and an ATP-dependent, dual-direction single-stranded exonuclease. Recognizes the chi site generating a DNA molecule suitable for the initiation of homologous recombination. This subunit has 5' -&gt; 3' nuclease activity but not helicase activity.</text>
</comment>
<comment type="similarity">
    <text evidence="10">Belongs to the helicase family. AddB/RexB type 2 subfamily.</text>
</comment>
<dbReference type="PANTHER" id="PTHR30591:SF1">
    <property type="entry name" value="RECBCD ENZYME SUBUNIT RECC"/>
    <property type="match status" value="1"/>
</dbReference>
<evidence type="ECO:0000256" key="10">
    <source>
        <dbReference type="HAMAP-Rule" id="MF_01453"/>
    </source>
</evidence>
<keyword evidence="7 10" id="KW-0067">ATP-binding</keyword>
<comment type="caution">
    <text evidence="13">The sequence shown here is derived from an EMBL/GenBank/DDBJ whole genome shotgun (WGS) entry which is preliminary data.</text>
</comment>
<keyword evidence="3 10" id="KW-0227">DNA damage</keyword>
<comment type="caution">
    <text evidence="10">Lacks conserved residue(s) required for the propagation of feature annotation.</text>
</comment>
<dbReference type="NCBIfam" id="TIGR02774">
    <property type="entry name" value="rexB_recomb"/>
    <property type="match status" value="1"/>
</dbReference>
<accession>A0A084A7C0</accession>
<evidence type="ECO:0000313" key="14">
    <source>
        <dbReference type="Proteomes" id="UP000028401"/>
    </source>
</evidence>
<dbReference type="InterPro" id="IPR027417">
    <property type="entry name" value="P-loop_NTPase"/>
</dbReference>
<evidence type="ECO:0000256" key="9">
    <source>
        <dbReference type="ARBA" id="ARBA00023204"/>
    </source>
</evidence>
<keyword evidence="8 10" id="KW-0238">DNA-binding</keyword>
<evidence type="ECO:0000259" key="11">
    <source>
        <dbReference type="Pfam" id="PF12705"/>
    </source>
</evidence>
<dbReference type="GO" id="GO:0000724">
    <property type="term" value="P:double-strand break repair via homologous recombination"/>
    <property type="evidence" value="ECO:0007669"/>
    <property type="project" value="UniProtKB-UniRule"/>
</dbReference>
<dbReference type="RefSeq" id="WP_011834122.1">
    <property type="nucleotide sequence ID" value="NZ_AZSI01000213.1"/>
</dbReference>
<dbReference type="SMR" id="A0A084A7C0"/>
<dbReference type="Proteomes" id="UP000028401">
    <property type="component" value="Unassembled WGS sequence"/>
</dbReference>
<keyword evidence="4 10" id="KW-0378">Hydrolase</keyword>
<evidence type="ECO:0000256" key="3">
    <source>
        <dbReference type="ARBA" id="ARBA00022763"/>
    </source>
</evidence>
<evidence type="ECO:0000256" key="2">
    <source>
        <dbReference type="ARBA" id="ARBA00022741"/>
    </source>
</evidence>
<dbReference type="Pfam" id="PF12705">
    <property type="entry name" value="PDDEXK_1"/>
    <property type="match status" value="1"/>
</dbReference>
<dbReference type="GO" id="GO:0004386">
    <property type="term" value="F:helicase activity"/>
    <property type="evidence" value="ECO:0007669"/>
    <property type="project" value="UniProtKB-KW"/>
</dbReference>
<evidence type="ECO:0000256" key="7">
    <source>
        <dbReference type="ARBA" id="ARBA00022840"/>
    </source>
</evidence>
<keyword evidence="1 10" id="KW-0540">Nuclease</keyword>
<dbReference type="Gene3D" id="3.90.320.10">
    <property type="match status" value="1"/>
</dbReference>
<organism evidence="13 14">
    <name type="scientific">Lactococcus cremoris subsp. cremoris GE214</name>
    <dbReference type="NCBI Taxonomy" id="1415168"/>
    <lineage>
        <taxon>Bacteria</taxon>
        <taxon>Bacillati</taxon>
        <taxon>Bacillota</taxon>
        <taxon>Bacilli</taxon>
        <taxon>Lactobacillales</taxon>
        <taxon>Streptococcaceae</taxon>
        <taxon>Lactococcus</taxon>
        <taxon>Lactococcus cremoris subsp. cremoris</taxon>
    </lineage>
</organism>
<dbReference type="GO" id="GO:0008409">
    <property type="term" value="F:5'-3' exonuclease activity"/>
    <property type="evidence" value="ECO:0007669"/>
    <property type="project" value="UniProtKB-UniRule"/>
</dbReference>
<dbReference type="GO" id="GO:0016817">
    <property type="term" value="F:hydrolase activity, acting on acid anhydrides"/>
    <property type="evidence" value="ECO:0007669"/>
    <property type="project" value="InterPro"/>
</dbReference>
<dbReference type="InterPro" id="IPR014141">
    <property type="entry name" value="DNA_helicase_suRexB"/>
</dbReference>
<dbReference type="InterPro" id="IPR011604">
    <property type="entry name" value="PDDEXK-like_dom_sf"/>
</dbReference>
<keyword evidence="5 10" id="KW-0347">Helicase</keyword>
<dbReference type="GO" id="GO:0003690">
    <property type="term" value="F:double-stranded DNA binding"/>
    <property type="evidence" value="ECO:0007669"/>
    <property type="project" value="UniProtKB-UniRule"/>
</dbReference>
<dbReference type="InterPro" id="IPR049035">
    <property type="entry name" value="ADDB_N"/>
</dbReference>
<dbReference type="PATRIC" id="fig|1415168.3.peg.2736"/>
<dbReference type="InterPro" id="IPR038726">
    <property type="entry name" value="PDDEXK_AddAB-type"/>
</dbReference>
<comment type="subunit">
    <text evidence="10">Heterodimer of AddA and RexB.</text>
</comment>
<proteinExistence type="inferred from homology"/>
<evidence type="ECO:0000256" key="1">
    <source>
        <dbReference type="ARBA" id="ARBA00022722"/>
    </source>
</evidence>